<keyword evidence="2" id="KW-1185">Reference proteome</keyword>
<dbReference type="OrthoDB" id="7605594at2"/>
<dbReference type="PATRIC" id="fig|1526658.3.peg.3878"/>
<name>A0A0N0MC15_9HYPH</name>
<comment type="caution">
    <text evidence="1">The sequence shown here is derived from an EMBL/GenBank/DDBJ whole genome shotgun (WGS) entry which is preliminary data.</text>
</comment>
<evidence type="ECO:0000313" key="2">
    <source>
        <dbReference type="Proteomes" id="UP000037822"/>
    </source>
</evidence>
<dbReference type="EMBL" id="LGSZ01000040">
    <property type="protein sequence ID" value="KPH80537.1"/>
    <property type="molecule type" value="Genomic_DNA"/>
</dbReference>
<sequence>MLKVTDHALVRFLDRSGAAEIEALRLTLAHSLERARLGAQRAGIADYVIVADGLRYVVKDDALITVLDADMVQGRRRRRR</sequence>
<accession>A0A0N0MC15</accession>
<dbReference type="Proteomes" id="UP000037822">
    <property type="component" value="Unassembled WGS sequence"/>
</dbReference>
<evidence type="ECO:0000313" key="1">
    <source>
        <dbReference type="EMBL" id="KPH80537.1"/>
    </source>
</evidence>
<dbReference type="AlphaFoldDB" id="A0A0N0MC15"/>
<protein>
    <submittedName>
        <fullName evidence="1">Uncharacterized protein</fullName>
    </submittedName>
</protein>
<proteinExistence type="predicted"/>
<dbReference type="RefSeq" id="WP_054209337.1">
    <property type="nucleotide sequence ID" value="NZ_LGSZ01000040.1"/>
</dbReference>
<organism evidence="1 2">
    <name type="scientific">Bosea vaviloviae</name>
    <dbReference type="NCBI Taxonomy" id="1526658"/>
    <lineage>
        <taxon>Bacteria</taxon>
        <taxon>Pseudomonadati</taxon>
        <taxon>Pseudomonadota</taxon>
        <taxon>Alphaproteobacteria</taxon>
        <taxon>Hyphomicrobiales</taxon>
        <taxon>Boseaceae</taxon>
        <taxon>Bosea</taxon>
    </lineage>
</organism>
<gene>
    <name evidence="1" type="ORF">AE618_12220</name>
</gene>
<reference evidence="1 2" key="1">
    <citation type="submission" date="2015-07" db="EMBL/GenBank/DDBJ databases">
        <title>Whole genome sequencing of Bosea vaviloviae isolated from cave pool.</title>
        <authorList>
            <person name="Tan N.E.H."/>
            <person name="Lee Y.P."/>
            <person name="Gan H.M."/>
            <person name="Barton H."/>
            <person name="Savka M.A."/>
        </authorList>
    </citation>
    <scope>NUCLEOTIDE SEQUENCE [LARGE SCALE GENOMIC DNA]</scope>
    <source>
        <strain evidence="1 2">SD260</strain>
    </source>
</reference>